<accession>A0A9D8PNS4</accession>
<evidence type="ECO:0000259" key="1">
    <source>
        <dbReference type="SMART" id="SM00849"/>
    </source>
</evidence>
<dbReference type="Gene3D" id="3.60.15.10">
    <property type="entry name" value="Ribonuclease Z/Hydroxyacylglutathione hydrolase-like"/>
    <property type="match status" value="1"/>
</dbReference>
<organism evidence="2 3">
    <name type="scientific">Candidatus Zymogenus saltonus</name>
    <dbReference type="NCBI Taxonomy" id="2844893"/>
    <lineage>
        <taxon>Bacteria</taxon>
        <taxon>Deltaproteobacteria</taxon>
        <taxon>Candidatus Zymogenia</taxon>
        <taxon>Candidatus Zymogeniales</taxon>
        <taxon>Candidatus Zymogenaceae</taxon>
        <taxon>Candidatus Zymogenus</taxon>
    </lineage>
</organism>
<evidence type="ECO:0000313" key="2">
    <source>
        <dbReference type="EMBL" id="MBN1572255.1"/>
    </source>
</evidence>
<dbReference type="Proteomes" id="UP000809273">
    <property type="component" value="Unassembled WGS sequence"/>
</dbReference>
<dbReference type="InterPro" id="IPR001279">
    <property type="entry name" value="Metallo-B-lactamas"/>
</dbReference>
<name>A0A9D8PNS4_9DELT</name>
<comment type="caution">
    <text evidence="2">The sequence shown here is derived from an EMBL/GenBank/DDBJ whole genome shotgun (WGS) entry which is preliminary data.</text>
</comment>
<evidence type="ECO:0000313" key="3">
    <source>
        <dbReference type="Proteomes" id="UP000809273"/>
    </source>
</evidence>
<dbReference type="EMBL" id="JAFGIX010000017">
    <property type="protein sequence ID" value="MBN1572255.1"/>
    <property type="molecule type" value="Genomic_DNA"/>
</dbReference>
<dbReference type="InterPro" id="IPR006311">
    <property type="entry name" value="TAT_signal"/>
</dbReference>
<dbReference type="InterPro" id="IPR050855">
    <property type="entry name" value="NDM-1-like"/>
</dbReference>
<dbReference type="PANTHER" id="PTHR42951">
    <property type="entry name" value="METALLO-BETA-LACTAMASE DOMAIN-CONTAINING"/>
    <property type="match status" value="1"/>
</dbReference>
<dbReference type="SMART" id="SM00849">
    <property type="entry name" value="Lactamase_B"/>
    <property type="match status" value="1"/>
</dbReference>
<sequence length="287" mass="31917">MYKKDEKLVKSLAGKIGRREFVKKGALIGASSAAALRIAGRIAPGEALAVETPELDRMNVKCLKVGFTNCFFIPCDGGYMQIDVGYPNDYKKYLKGLGSLGIDISEIKYLLLTHHHDDHVGFAAELVKNCGAKIIVHERALEPLARGASEEDIRPVNGCVTLIFLIFSSFHKFVFPPVITTPKDFIVKGDDGELLRKIGVDADILYTPGHTDDSISVVMKNDGGDEIAFAGDVAMDLFNFCCCKHRPIFVKDIEEVYRSWDRFRERGVRTIYPAHGDPFSMEELVRV</sequence>
<feature type="domain" description="Metallo-beta-lactamase" evidence="1">
    <location>
        <begin position="67"/>
        <end position="275"/>
    </location>
</feature>
<protein>
    <submittedName>
        <fullName evidence="2">MBL fold metallo-hydrolase</fullName>
    </submittedName>
</protein>
<dbReference type="PANTHER" id="PTHR42951:SF17">
    <property type="entry name" value="METALLO-BETA-LACTAMASE DOMAIN-CONTAINING PROTEIN"/>
    <property type="match status" value="1"/>
</dbReference>
<dbReference type="AlphaFoldDB" id="A0A9D8PNS4"/>
<dbReference type="InterPro" id="IPR036866">
    <property type="entry name" value="RibonucZ/Hydroxyglut_hydro"/>
</dbReference>
<proteinExistence type="predicted"/>
<gene>
    <name evidence="2" type="ORF">JW984_03545</name>
</gene>
<dbReference type="Pfam" id="PF00753">
    <property type="entry name" value="Lactamase_B"/>
    <property type="match status" value="1"/>
</dbReference>
<reference evidence="2" key="1">
    <citation type="journal article" date="2021" name="Environ. Microbiol.">
        <title>Genomic characterization of three novel Desulfobacterota classes expand the metabolic and phylogenetic diversity of the phylum.</title>
        <authorList>
            <person name="Murphy C.L."/>
            <person name="Biggerstaff J."/>
            <person name="Eichhorn A."/>
            <person name="Ewing E."/>
            <person name="Shahan R."/>
            <person name="Soriano D."/>
            <person name="Stewart S."/>
            <person name="VanMol K."/>
            <person name="Walker R."/>
            <person name="Walters P."/>
            <person name="Elshahed M.S."/>
            <person name="Youssef N.H."/>
        </authorList>
    </citation>
    <scope>NUCLEOTIDE SEQUENCE</scope>
    <source>
        <strain evidence="2">Zod_Metabat.24</strain>
    </source>
</reference>
<dbReference type="PROSITE" id="PS51318">
    <property type="entry name" value="TAT"/>
    <property type="match status" value="1"/>
</dbReference>
<reference evidence="2" key="2">
    <citation type="submission" date="2021-01" db="EMBL/GenBank/DDBJ databases">
        <authorList>
            <person name="Hahn C.R."/>
            <person name="Youssef N.H."/>
            <person name="Elshahed M."/>
        </authorList>
    </citation>
    <scope>NUCLEOTIDE SEQUENCE</scope>
    <source>
        <strain evidence="2">Zod_Metabat.24</strain>
    </source>
</reference>
<dbReference type="SUPFAM" id="SSF56281">
    <property type="entry name" value="Metallo-hydrolase/oxidoreductase"/>
    <property type="match status" value="1"/>
</dbReference>